<dbReference type="Gene3D" id="2.40.50.100">
    <property type="match status" value="1"/>
</dbReference>
<dbReference type="NCBIfam" id="TIGR01730">
    <property type="entry name" value="RND_mfp"/>
    <property type="match status" value="1"/>
</dbReference>
<feature type="domain" description="Multidrug resistance protein MdtA-like beta-barrel" evidence="6">
    <location>
        <begin position="216"/>
        <end position="305"/>
    </location>
</feature>
<dbReference type="InterPro" id="IPR058627">
    <property type="entry name" value="MdtA-like_C"/>
</dbReference>
<feature type="domain" description="Multidrug resistance protein MdtA-like C-terminal permuted SH3" evidence="7">
    <location>
        <begin position="312"/>
        <end position="370"/>
    </location>
</feature>
<evidence type="ECO:0000259" key="5">
    <source>
        <dbReference type="Pfam" id="PF25917"/>
    </source>
</evidence>
<dbReference type="GO" id="GO:0005886">
    <property type="term" value="C:plasma membrane"/>
    <property type="evidence" value="ECO:0007669"/>
    <property type="project" value="TreeGrafter"/>
</dbReference>
<gene>
    <name evidence="8" type="ORF">Lbru_1221</name>
</gene>
<name>A0A0W0SNX0_9GAMM</name>
<dbReference type="Pfam" id="PF25917">
    <property type="entry name" value="BSH_RND"/>
    <property type="match status" value="1"/>
</dbReference>
<evidence type="ECO:0000259" key="7">
    <source>
        <dbReference type="Pfam" id="PF25967"/>
    </source>
</evidence>
<evidence type="ECO:0000313" key="9">
    <source>
        <dbReference type="Proteomes" id="UP000054742"/>
    </source>
</evidence>
<evidence type="ECO:0000256" key="3">
    <source>
        <dbReference type="SAM" id="MobiDB-lite"/>
    </source>
</evidence>
<dbReference type="PANTHER" id="PTHR30158">
    <property type="entry name" value="ACRA/E-RELATED COMPONENT OF DRUG EFFLUX TRANSPORTER"/>
    <property type="match status" value="1"/>
</dbReference>
<dbReference type="EMBL" id="LNXV01000008">
    <property type="protein sequence ID" value="KTC85006.1"/>
    <property type="molecule type" value="Genomic_DNA"/>
</dbReference>
<evidence type="ECO:0000259" key="6">
    <source>
        <dbReference type="Pfam" id="PF25944"/>
    </source>
</evidence>
<dbReference type="SUPFAM" id="SSF111369">
    <property type="entry name" value="HlyD-like secretion proteins"/>
    <property type="match status" value="1"/>
</dbReference>
<keyword evidence="4" id="KW-0472">Membrane</keyword>
<dbReference type="PATRIC" id="fig|29422.6.peg.1296"/>
<dbReference type="Gene3D" id="2.40.420.20">
    <property type="match status" value="1"/>
</dbReference>
<protein>
    <submittedName>
        <fullName evidence="8">RND multidrug efflux membrane fusion protein</fullName>
    </submittedName>
</protein>
<dbReference type="Proteomes" id="UP000054742">
    <property type="component" value="Unassembled WGS sequence"/>
</dbReference>
<dbReference type="InterPro" id="IPR058626">
    <property type="entry name" value="MdtA-like_b-barrel"/>
</dbReference>
<accession>A0A0W0SNX0</accession>
<keyword evidence="4" id="KW-0812">Transmembrane</keyword>
<evidence type="ECO:0000256" key="1">
    <source>
        <dbReference type="ARBA" id="ARBA00004519"/>
    </source>
</evidence>
<reference evidence="8 9" key="1">
    <citation type="submission" date="2015-11" db="EMBL/GenBank/DDBJ databases">
        <title>Genomic analysis of 38 Legionella species identifies large and diverse effector repertoires.</title>
        <authorList>
            <person name="Burstein D."/>
            <person name="Amaro F."/>
            <person name="Zusman T."/>
            <person name="Lifshitz Z."/>
            <person name="Cohen O."/>
            <person name="Gilbert J.A."/>
            <person name="Pupko T."/>
            <person name="Shuman H.A."/>
            <person name="Segal G."/>
        </authorList>
    </citation>
    <scope>NUCLEOTIDE SEQUENCE [LARGE SCALE GENOMIC DNA]</scope>
    <source>
        <strain evidence="8 9">ATCC 43878</strain>
    </source>
</reference>
<organism evidence="8 9">
    <name type="scientific">Legionella brunensis</name>
    <dbReference type="NCBI Taxonomy" id="29422"/>
    <lineage>
        <taxon>Bacteria</taxon>
        <taxon>Pseudomonadati</taxon>
        <taxon>Pseudomonadota</taxon>
        <taxon>Gammaproteobacteria</taxon>
        <taxon>Legionellales</taxon>
        <taxon>Legionellaceae</taxon>
        <taxon>Legionella</taxon>
    </lineage>
</organism>
<dbReference type="STRING" id="29422.Lbru_1221"/>
<evidence type="ECO:0000256" key="4">
    <source>
        <dbReference type="SAM" id="Phobius"/>
    </source>
</evidence>
<dbReference type="PANTHER" id="PTHR30158:SF24">
    <property type="entry name" value="HLYD FAMILY SECRETION PROTEIN"/>
    <property type="match status" value="1"/>
</dbReference>
<dbReference type="GO" id="GO:0046677">
    <property type="term" value="P:response to antibiotic"/>
    <property type="evidence" value="ECO:0007669"/>
    <property type="project" value="TreeGrafter"/>
</dbReference>
<dbReference type="InterPro" id="IPR006143">
    <property type="entry name" value="RND_pump_MFP"/>
</dbReference>
<keyword evidence="4" id="KW-1133">Transmembrane helix</keyword>
<dbReference type="InterPro" id="IPR058625">
    <property type="entry name" value="MdtA-like_BSH"/>
</dbReference>
<dbReference type="AlphaFoldDB" id="A0A0W0SNX0"/>
<dbReference type="Pfam" id="PF25967">
    <property type="entry name" value="RND-MFP_C"/>
    <property type="match status" value="1"/>
</dbReference>
<dbReference type="Gene3D" id="2.40.30.170">
    <property type="match status" value="1"/>
</dbReference>
<dbReference type="GO" id="GO:0022857">
    <property type="term" value="F:transmembrane transporter activity"/>
    <property type="evidence" value="ECO:0007669"/>
    <property type="project" value="InterPro"/>
</dbReference>
<evidence type="ECO:0000313" key="8">
    <source>
        <dbReference type="EMBL" id="KTC85006.1"/>
    </source>
</evidence>
<sequence length="400" mass="44209">MRMTSDKQAKLMKIGALILVFFLLIYLITHFKTKSTTSELPPPVVIVKKPQLLEMADYITQTGNTVAYNSVDLVARVEGYLNAVEFTDGTFVKKGQSLFVIEPEPYLEKLLEAEAQVAVAKAASTYAQAEYARQKQMYKENATSLKNVEKWLAKTEESKAEVAKEIANAKVAAINYSYTHVVAPFDGRIGRHLVDPGNLVGNGKATELATIEQIDPIYVYFNLNELDLIKIREAAKARGFKPTDINKIPVFVGMQNESGFPHEGKLDFVNTGLNASTGTMEFRALLSNKGHPLLPGLFVQVRIPITKASPKLTVPDTAVQYDQIGPYLLTVNKDNYVEVKRVTLGSLEQNKRAILKGIDAQDNIIVDGLQNATPGNQVAPKMQVETPPQKVSLKSNEKKK</sequence>
<feature type="domain" description="Multidrug resistance protein MdtA-like barrel-sandwich hybrid" evidence="5">
    <location>
        <begin position="69"/>
        <end position="211"/>
    </location>
</feature>
<evidence type="ECO:0000256" key="2">
    <source>
        <dbReference type="ARBA" id="ARBA00009477"/>
    </source>
</evidence>
<feature type="transmembrane region" description="Helical" evidence="4">
    <location>
        <begin position="12"/>
        <end position="31"/>
    </location>
</feature>
<dbReference type="Gene3D" id="1.10.287.470">
    <property type="entry name" value="Helix hairpin bin"/>
    <property type="match status" value="1"/>
</dbReference>
<proteinExistence type="inferred from homology"/>
<keyword evidence="9" id="KW-1185">Reference proteome</keyword>
<feature type="region of interest" description="Disordered" evidence="3">
    <location>
        <begin position="376"/>
        <end position="400"/>
    </location>
</feature>
<comment type="subcellular location">
    <subcellularLocation>
        <location evidence="1">Cell inner membrane</location>
        <topology evidence="1">Lipid-anchor</topology>
    </subcellularLocation>
</comment>
<comment type="caution">
    <text evidence="8">The sequence shown here is derived from an EMBL/GenBank/DDBJ whole genome shotgun (WGS) entry which is preliminary data.</text>
</comment>
<dbReference type="GO" id="GO:0030313">
    <property type="term" value="C:cell envelope"/>
    <property type="evidence" value="ECO:0007669"/>
    <property type="project" value="UniProtKB-SubCell"/>
</dbReference>
<dbReference type="Pfam" id="PF25944">
    <property type="entry name" value="Beta-barrel_RND"/>
    <property type="match status" value="1"/>
</dbReference>
<comment type="similarity">
    <text evidence="2">Belongs to the membrane fusion protein (MFP) (TC 8.A.1) family.</text>
</comment>